<dbReference type="AlphaFoldDB" id="A0A3N4HTS4"/>
<feature type="non-terminal residue" evidence="2">
    <location>
        <position position="197"/>
    </location>
</feature>
<proteinExistence type="predicted"/>
<evidence type="ECO:0000256" key="1">
    <source>
        <dbReference type="SAM" id="MobiDB-lite"/>
    </source>
</evidence>
<sequence length="197" mass="22134">MSVMSTPIPTGVPHPYPTLQDYMEMTPKELHDLCEELRVEVGEPAKGKYFEPSVYINNLRSADQEDLSKLNCGELFDRCTIFQCRPPKRVKRDMVEALDRRMRRIRHDFVTMSKKRRSDEEQKKREAAAARTLDVIVNQTNTNTNTNTNINTGLAPLDTSVGGTGYANRRTRARLSDAPPATPSAKRARGLLAATGV</sequence>
<protein>
    <submittedName>
        <fullName evidence="2">Uncharacterized protein</fullName>
    </submittedName>
</protein>
<evidence type="ECO:0000313" key="2">
    <source>
        <dbReference type="EMBL" id="RPA76687.1"/>
    </source>
</evidence>
<dbReference type="Proteomes" id="UP000275078">
    <property type="component" value="Unassembled WGS sequence"/>
</dbReference>
<keyword evidence="3" id="KW-1185">Reference proteome</keyword>
<gene>
    <name evidence="2" type="ORF">BJ508DRAFT_330837</name>
</gene>
<accession>A0A3N4HTS4</accession>
<feature type="region of interest" description="Disordered" evidence="1">
    <location>
        <begin position="174"/>
        <end position="197"/>
    </location>
</feature>
<evidence type="ECO:0000313" key="3">
    <source>
        <dbReference type="Proteomes" id="UP000275078"/>
    </source>
</evidence>
<reference evidence="2 3" key="1">
    <citation type="journal article" date="2018" name="Nat. Ecol. Evol.">
        <title>Pezizomycetes genomes reveal the molecular basis of ectomycorrhizal truffle lifestyle.</title>
        <authorList>
            <person name="Murat C."/>
            <person name="Payen T."/>
            <person name="Noel B."/>
            <person name="Kuo A."/>
            <person name="Morin E."/>
            <person name="Chen J."/>
            <person name="Kohler A."/>
            <person name="Krizsan K."/>
            <person name="Balestrini R."/>
            <person name="Da Silva C."/>
            <person name="Montanini B."/>
            <person name="Hainaut M."/>
            <person name="Levati E."/>
            <person name="Barry K.W."/>
            <person name="Belfiori B."/>
            <person name="Cichocki N."/>
            <person name="Clum A."/>
            <person name="Dockter R.B."/>
            <person name="Fauchery L."/>
            <person name="Guy J."/>
            <person name="Iotti M."/>
            <person name="Le Tacon F."/>
            <person name="Lindquist E.A."/>
            <person name="Lipzen A."/>
            <person name="Malagnac F."/>
            <person name="Mello A."/>
            <person name="Molinier V."/>
            <person name="Miyauchi S."/>
            <person name="Poulain J."/>
            <person name="Riccioni C."/>
            <person name="Rubini A."/>
            <person name="Sitrit Y."/>
            <person name="Splivallo R."/>
            <person name="Traeger S."/>
            <person name="Wang M."/>
            <person name="Zifcakova L."/>
            <person name="Wipf D."/>
            <person name="Zambonelli A."/>
            <person name="Paolocci F."/>
            <person name="Nowrousian M."/>
            <person name="Ottonello S."/>
            <person name="Baldrian P."/>
            <person name="Spatafora J.W."/>
            <person name="Henrissat B."/>
            <person name="Nagy L.G."/>
            <person name="Aury J.M."/>
            <person name="Wincker P."/>
            <person name="Grigoriev I.V."/>
            <person name="Bonfante P."/>
            <person name="Martin F.M."/>
        </authorList>
    </citation>
    <scope>NUCLEOTIDE SEQUENCE [LARGE SCALE GENOMIC DNA]</scope>
    <source>
        <strain evidence="2 3">RN42</strain>
    </source>
</reference>
<organism evidence="2 3">
    <name type="scientific">Ascobolus immersus RN42</name>
    <dbReference type="NCBI Taxonomy" id="1160509"/>
    <lineage>
        <taxon>Eukaryota</taxon>
        <taxon>Fungi</taxon>
        <taxon>Dikarya</taxon>
        <taxon>Ascomycota</taxon>
        <taxon>Pezizomycotina</taxon>
        <taxon>Pezizomycetes</taxon>
        <taxon>Pezizales</taxon>
        <taxon>Ascobolaceae</taxon>
        <taxon>Ascobolus</taxon>
    </lineage>
</organism>
<name>A0A3N4HTS4_ASCIM</name>
<dbReference type="EMBL" id="ML119739">
    <property type="protein sequence ID" value="RPA76687.1"/>
    <property type="molecule type" value="Genomic_DNA"/>
</dbReference>